<comment type="caution">
    <text evidence="1">The sequence shown here is derived from an EMBL/GenBank/DDBJ whole genome shotgun (WGS) entry which is preliminary data.</text>
</comment>
<evidence type="ECO:0000313" key="2">
    <source>
        <dbReference type="Proteomes" id="UP000249056"/>
    </source>
</evidence>
<sequence length="74" mass="8363">MEVFLQDTLMHSAANTTNSKTIVTDAVARALNKIFDQGLTPWKFYPRNTLPKIEPSATLSKNYVTELSHHSDRT</sequence>
<organism evidence="1 2">
    <name type="scientific">Monilinia fructigena</name>
    <dbReference type="NCBI Taxonomy" id="38457"/>
    <lineage>
        <taxon>Eukaryota</taxon>
        <taxon>Fungi</taxon>
        <taxon>Dikarya</taxon>
        <taxon>Ascomycota</taxon>
        <taxon>Pezizomycotina</taxon>
        <taxon>Leotiomycetes</taxon>
        <taxon>Helotiales</taxon>
        <taxon>Sclerotiniaceae</taxon>
        <taxon>Monilinia</taxon>
    </lineage>
</organism>
<name>A0A395J2K3_9HELO</name>
<proteinExistence type="predicted"/>
<dbReference type="OrthoDB" id="428480at2759"/>
<dbReference type="Proteomes" id="UP000249056">
    <property type="component" value="Unassembled WGS sequence"/>
</dbReference>
<evidence type="ECO:0000313" key="1">
    <source>
        <dbReference type="EMBL" id="RAL66324.1"/>
    </source>
</evidence>
<dbReference type="EMBL" id="QKRW01000007">
    <property type="protein sequence ID" value="RAL66324.1"/>
    <property type="molecule type" value="Genomic_DNA"/>
</dbReference>
<gene>
    <name evidence="1" type="ORF">DID88_005994</name>
</gene>
<reference evidence="1 2" key="1">
    <citation type="submission" date="2018-06" db="EMBL/GenBank/DDBJ databases">
        <title>Genome Sequence of the Brown Rot Fungal Pathogen Monilinia fructigena.</title>
        <authorList>
            <person name="Landi L."/>
            <person name="De Miccolis Angelini R.M."/>
            <person name="Pollastro S."/>
            <person name="Abate D."/>
            <person name="Faretra F."/>
            <person name="Romanazzi G."/>
        </authorList>
    </citation>
    <scope>NUCLEOTIDE SEQUENCE [LARGE SCALE GENOMIC DNA]</scope>
    <source>
        <strain evidence="1 2">Mfrg269</strain>
    </source>
</reference>
<keyword evidence="2" id="KW-1185">Reference proteome</keyword>
<protein>
    <submittedName>
        <fullName evidence="1">Uncharacterized protein</fullName>
    </submittedName>
</protein>
<accession>A0A395J2K3</accession>
<dbReference type="AlphaFoldDB" id="A0A395J2K3"/>